<keyword evidence="3" id="KW-1185">Reference proteome</keyword>
<sequence length="131" mass="15537">MIKDTLFIQELSLVAFANSLGFYMVQNERGLRFFADARDVKVSFDRMIEWHNGVVRGRGFWCMSLANISEWISQVACRRITKEELAKAYDERLVCEIKYKYSKKKARWVKQYDTDNIIKYTERGRANYGIK</sequence>
<proteinExistence type="predicted"/>
<feature type="domain" description="DUF7390" evidence="1">
    <location>
        <begin position="2"/>
        <end position="111"/>
    </location>
</feature>
<evidence type="ECO:0000313" key="3">
    <source>
        <dbReference type="Proteomes" id="UP000240819"/>
    </source>
</evidence>
<protein>
    <recommendedName>
        <fullName evidence="1">DUF7390 domain-containing protein</fullName>
    </recommendedName>
</protein>
<dbReference type="Pfam" id="PF24116">
    <property type="entry name" value="DUF7390"/>
    <property type="match status" value="1"/>
</dbReference>
<name>A0A2H5BGS3_9CAUD</name>
<dbReference type="Proteomes" id="UP000240819">
    <property type="component" value="Segment"/>
</dbReference>
<organism evidence="2 3">
    <name type="scientific">Vibrio phage Ceto</name>
    <dbReference type="NCBI Taxonomy" id="2570300"/>
    <lineage>
        <taxon>Viruses</taxon>
        <taxon>Duplodnaviria</taxon>
        <taxon>Heunggongvirae</taxon>
        <taxon>Uroviricota</taxon>
        <taxon>Caudoviricetes</taxon>
        <taxon>Demerecviridae</taxon>
        <taxon>Ermolyevavirinae</taxon>
        <taxon>Cetovirus</taxon>
        <taxon>Cetovirus ceto</taxon>
    </lineage>
</organism>
<dbReference type="EMBL" id="MG649966">
    <property type="protein sequence ID" value="AUG85168.1"/>
    <property type="molecule type" value="Genomic_DNA"/>
</dbReference>
<dbReference type="InterPro" id="IPR055814">
    <property type="entry name" value="DUF7390"/>
</dbReference>
<evidence type="ECO:0000313" key="2">
    <source>
        <dbReference type="EMBL" id="AUG85168.1"/>
    </source>
</evidence>
<accession>A0A2H5BGS3</accession>
<evidence type="ECO:0000259" key="1">
    <source>
        <dbReference type="Pfam" id="PF24116"/>
    </source>
</evidence>
<gene>
    <name evidence="2" type="ORF">CETO_186</name>
</gene>
<reference evidence="2 3" key="1">
    <citation type="submission" date="2017-12" db="EMBL/GenBank/DDBJ databases">
        <authorList>
            <person name="Lestochi C.V."/>
            <person name="Miller K.C."/>
            <person name="Miller J.S."/>
            <person name="Stanton M.L."/>
            <person name="Broussard G.W."/>
        </authorList>
    </citation>
    <scope>NUCLEOTIDE SEQUENCE [LARGE SCALE GENOMIC DNA]</scope>
</reference>